<name>A0A1H4EJS8_9BACI</name>
<dbReference type="STRING" id="571932.SAMN05421743_109112"/>
<dbReference type="AlphaFoldDB" id="A0A1H4EJS8"/>
<proteinExistence type="predicted"/>
<dbReference type="Proteomes" id="UP000198584">
    <property type="component" value="Unassembled WGS sequence"/>
</dbReference>
<reference evidence="1 2" key="1">
    <citation type="submission" date="2016-10" db="EMBL/GenBank/DDBJ databases">
        <authorList>
            <person name="de Groot N.N."/>
        </authorList>
    </citation>
    <scope>NUCLEOTIDE SEQUENCE [LARGE SCALE GENOMIC DNA]</scope>
    <source>
        <strain evidence="1 2">CCM7597</strain>
    </source>
</reference>
<accession>A0A1H4EJS8</accession>
<keyword evidence="2" id="KW-1185">Reference proteome</keyword>
<evidence type="ECO:0000313" key="1">
    <source>
        <dbReference type="EMBL" id="SEA85314.1"/>
    </source>
</evidence>
<dbReference type="EMBL" id="FNQR01000009">
    <property type="protein sequence ID" value="SEA85314.1"/>
    <property type="molecule type" value="Genomic_DNA"/>
</dbReference>
<sequence length="316" mass="36230">MKKKFLLVGMAIALLSWLGNSIYFSINQLETPIILKQYHEIEQGENTPLQVHYITNRHNPAEITSIELPGLFTYNAQNNYSGTFYGGAENPGQSFLQQFRHHKLKAFSFEIDKNQLKEKLDKNGKFEFQQATVFFSDGTSQQVVLGNISFIKVNPDDMFSHMASSSSNQNEDGLLMKTEHAFTLQKLHYPFEDQLHEAFQVNIADDQKQLASLYTDMAAKETPASGLGERVLEGTSITDYPLPVEFGKGDWLQISSRFDFEKEDPNRFHRYRFPIRAIGKTEDGKSTLTTSIARYEPILEQEDINELIERHKEESQ</sequence>
<protein>
    <submittedName>
        <fullName evidence="1">Uncharacterized protein</fullName>
    </submittedName>
</protein>
<gene>
    <name evidence="1" type="ORF">SAMN05421743_109112</name>
</gene>
<evidence type="ECO:0000313" key="2">
    <source>
        <dbReference type="Proteomes" id="UP000198584"/>
    </source>
</evidence>
<organism evidence="1 2">
    <name type="scientific">Thalassobacillus cyri</name>
    <dbReference type="NCBI Taxonomy" id="571932"/>
    <lineage>
        <taxon>Bacteria</taxon>
        <taxon>Bacillati</taxon>
        <taxon>Bacillota</taxon>
        <taxon>Bacilli</taxon>
        <taxon>Bacillales</taxon>
        <taxon>Bacillaceae</taxon>
        <taxon>Thalassobacillus</taxon>
    </lineage>
</organism>
<dbReference type="OrthoDB" id="1905191at2"/>
<dbReference type="RefSeq" id="WP_093045240.1">
    <property type="nucleotide sequence ID" value="NZ_FNQR01000009.1"/>
</dbReference>